<dbReference type="Gene3D" id="2.60.40.1120">
    <property type="entry name" value="Carboxypeptidase-like, regulatory domain"/>
    <property type="match status" value="1"/>
</dbReference>
<evidence type="ECO:0000256" key="2">
    <source>
        <dbReference type="ARBA" id="ARBA00022448"/>
    </source>
</evidence>
<dbReference type="InterPro" id="IPR011662">
    <property type="entry name" value="Secretin/TonB_short_N"/>
</dbReference>
<evidence type="ECO:0000256" key="7">
    <source>
        <dbReference type="PROSITE-ProRule" id="PRU01360"/>
    </source>
</evidence>
<dbReference type="OrthoDB" id="9768177at2"/>
<keyword evidence="11" id="KW-1185">Reference proteome</keyword>
<accession>A0A1I1IKQ8</accession>
<evidence type="ECO:0000256" key="8">
    <source>
        <dbReference type="SAM" id="SignalP"/>
    </source>
</evidence>
<reference evidence="10 11" key="1">
    <citation type="submission" date="2016-10" db="EMBL/GenBank/DDBJ databases">
        <authorList>
            <person name="de Groot N.N."/>
        </authorList>
    </citation>
    <scope>NUCLEOTIDE SEQUENCE [LARGE SCALE GENOMIC DNA]</scope>
    <source>
        <strain evidence="10 11">DSM 22900</strain>
    </source>
</reference>
<keyword evidence="2 7" id="KW-0813">Transport</keyword>
<dbReference type="InterPro" id="IPR036942">
    <property type="entry name" value="Beta-barrel_TonB_sf"/>
</dbReference>
<feature type="chain" id="PRO_5011744189" evidence="8">
    <location>
        <begin position="30"/>
        <end position="1149"/>
    </location>
</feature>
<evidence type="ECO:0000256" key="1">
    <source>
        <dbReference type="ARBA" id="ARBA00004571"/>
    </source>
</evidence>
<comment type="similarity">
    <text evidence="7">Belongs to the TonB-dependent receptor family.</text>
</comment>
<keyword evidence="3 7" id="KW-1134">Transmembrane beta strand</keyword>
<dbReference type="Pfam" id="PF07715">
    <property type="entry name" value="Plug"/>
    <property type="match status" value="1"/>
</dbReference>
<keyword evidence="4 7" id="KW-0812">Transmembrane</keyword>
<dbReference type="NCBIfam" id="TIGR04057">
    <property type="entry name" value="SusC_RagA_signa"/>
    <property type="match status" value="1"/>
</dbReference>
<dbReference type="NCBIfam" id="TIGR04056">
    <property type="entry name" value="OMP_RagA_SusC"/>
    <property type="match status" value="1"/>
</dbReference>
<dbReference type="Pfam" id="PF13715">
    <property type="entry name" value="CarbopepD_reg_2"/>
    <property type="match status" value="1"/>
</dbReference>
<feature type="domain" description="Secretin/TonB short N-terminal" evidence="9">
    <location>
        <begin position="56"/>
        <end position="107"/>
    </location>
</feature>
<evidence type="ECO:0000313" key="11">
    <source>
        <dbReference type="Proteomes" id="UP000199577"/>
    </source>
</evidence>
<dbReference type="SUPFAM" id="SSF56935">
    <property type="entry name" value="Porins"/>
    <property type="match status" value="1"/>
</dbReference>
<evidence type="ECO:0000259" key="9">
    <source>
        <dbReference type="SMART" id="SM00965"/>
    </source>
</evidence>
<sequence length="1149" mass="128241">MRTMKPMRTMLRRCVAFMLLFCLTIHVQAYSQQIDITVREAKLKDVLKDIRKQSGYDFVYNNAVLEVAAPISLNLTNATIDQALAALFKGQPLTYTVDGRTIIIEVSRKPARQQVVSGRVTDGTDNAPLSGVSVRVKGGQSGTVTQADGRFSIVAPSPDAVLVFSLMGYATQEIPVGNQTQLAVVLRQTQQELDAVVVQAYGTTRKSALTNSVATIRSEDIAQRPITNINTALAGAAPGIATNSGSGQPGAGPAVRIRGFGSINGSMTPLYILDGAPYDGTINNIDPNDIESISVLKDASAAALYGARAANGVIMITTKSGKANQDQVSLKFITGINSRGLSDYEKVGIPDYYKLMWETTRNSLHYNNGVSLEDAAILASGKWPERFASGANAGLQNYHGVAYGDVTQNLLSHPFNVPATELLDINGNLNPNARLLYAEDLDWRDAIRRSGLRQDYSLAYSGGTEKSSYYVSLNYLDDEGYSIESDFNRVTGRVKVDLTPKPWLRSGFNIGGAVTKTTLANLDAGINENPFYIDLLMGPIYPIHKHDPETGAYLLDENGERIFDDREYGPVFTGRNIVAETLLNTLFNKRNALNGRTFAEVSFLKDFKFTTNLAIDINNFEYLFYRNNQIGDGRAVGGRTSRIARTYRYLNFNQLLNYNKQFNGHRIDVLLGHESYSYNQVYLTAQRDNQVVEDMVELSNFANPATANSALEDYRTEGYFSRAEYSYADKYFASASFRRDGSSKFHRDVRWGNFWSMGLGWEISKEPFFNAEWLDYLKLRASYGAVGSDNLNSDYYYWQSFYNIGVNYGNEPGIRQNRSAGNRNLRWESNQSIDAAVEFNAFGNRLDGVIEVFHRNSDALLFNVPLPESSGMTSQGQNIGSMYNQGIELQLRGDLVKSDHFLWNMGINWTTFRNRITKLPQESIIDGTKKREVGRSIYDYWLRAYYGVNPENGEELYVVNPDMEDSRAFMLDGTQVTPNANNALYHYVGTAIPDFYGSVTNLFSYKNFSLNVMLMYQYGGLVMDNDYQSLMYNGTYGRALHVDALNRWQQPGDVTDVPKRLTGTTMYDSDRWLIDGSALSLRSATFMYNMPKGILSRLHVSRASWFVTGENLFMLSRRKGLDPTQAFTGVTSYTYAPARIISLGLNVTL</sequence>
<dbReference type="Proteomes" id="UP000199577">
    <property type="component" value="Unassembled WGS sequence"/>
</dbReference>
<dbReference type="SMART" id="SM00965">
    <property type="entry name" value="STN"/>
    <property type="match status" value="1"/>
</dbReference>
<dbReference type="InterPro" id="IPR023997">
    <property type="entry name" value="TonB-dep_OMP_SusC/RagA_CS"/>
</dbReference>
<dbReference type="STRING" id="623281.SAMN05421747_109128"/>
<keyword evidence="6 7" id="KW-0998">Cell outer membrane</keyword>
<dbReference type="PROSITE" id="PS52016">
    <property type="entry name" value="TONB_DEPENDENT_REC_3"/>
    <property type="match status" value="1"/>
</dbReference>
<evidence type="ECO:0000256" key="3">
    <source>
        <dbReference type="ARBA" id="ARBA00022452"/>
    </source>
</evidence>
<dbReference type="RefSeq" id="WP_090973694.1">
    <property type="nucleotide sequence ID" value="NZ_FOLL01000009.1"/>
</dbReference>
<comment type="subcellular location">
    <subcellularLocation>
        <location evidence="1 7">Cell outer membrane</location>
        <topology evidence="1 7">Multi-pass membrane protein</topology>
    </subcellularLocation>
</comment>
<organism evidence="10 11">
    <name type="scientific">Parapedobacter composti</name>
    <dbReference type="NCBI Taxonomy" id="623281"/>
    <lineage>
        <taxon>Bacteria</taxon>
        <taxon>Pseudomonadati</taxon>
        <taxon>Bacteroidota</taxon>
        <taxon>Sphingobacteriia</taxon>
        <taxon>Sphingobacteriales</taxon>
        <taxon>Sphingobacteriaceae</taxon>
        <taxon>Parapedobacter</taxon>
    </lineage>
</organism>
<dbReference type="InterPro" id="IPR039426">
    <property type="entry name" value="TonB-dep_rcpt-like"/>
</dbReference>
<keyword evidence="5 7" id="KW-0472">Membrane</keyword>
<dbReference type="Gene3D" id="2.40.170.20">
    <property type="entry name" value="TonB-dependent receptor, beta-barrel domain"/>
    <property type="match status" value="1"/>
</dbReference>
<gene>
    <name evidence="10" type="ORF">SAMN05421747_109128</name>
</gene>
<dbReference type="InterPro" id="IPR023996">
    <property type="entry name" value="TonB-dep_OMP_SusC/RagA"/>
</dbReference>
<dbReference type="AlphaFoldDB" id="A0A1I1IKQ8"/>
<evidence type="ECO:0000313" key="10">
    <source>
        <dbReference type="EMBL" id="SFC36816.1"/>
    </source>
</evidence>
<evidence type="ECO:0000256" key="4">
    <source>
        <dbReference type="ARBA" id="ARBA00022692"/>
    </source>
</evidence>
<feature type="signal peptide" evidence="8">
    <location>
        <begin position="1"/>
        <end position="29"/>
    </location>
</feature>
<name>A0A1I1IKQ8_9SPHI</name>
<protein>
    <submittedName>
        <fullName evidence="10">TonB-linked outer membrane protein, SusC/RagA family</fullName>
    </submittedName>
</protein>
<dbReference type="Pfam" id="PF07660">
    <property type="entry name" value="STN"/>
    <property type="match status" value="1"/>
</dbReference>
<dbReference type="Gene3D" id="3.55.50.30">
    <property type="match status" value="1"/>
</dbReference>
<dbReference type="InterPro" id="IPR012910">
    <property type="entry name" value="Plug_dom"/>
</dbReference>
<dbReference type="Gene3D" id="2.170.130.10">
    <property type="entry name" value="TonB-dependent receptor, plug domain"/>
    <property type="match status" value="1"/>
</dbReference>
<dbReference type="GO" id="GO:0009279">
    <property type="term" value="C:cell outer membrane"/>
    <property type="evidence" value="ECO:0007669"/>
    <property type="project" value="UniProtKB-SubCell"/>
</dbReference>
<proteinExistence type="inferred from homology"/>
<dbReference type="InterPro" id="IPR037066">
    <property type="entry name" value="Plug_dom_sf"/>
</dbReference>
<dbReference type="EMBL" id="FOLL01000009">
    <property type="protein sequence ID" value="SFC36816.1"/>
    <property type="molecule type" value="Genomic_DNA"/>
</dbReference>
<dbReference type="InterPro" id="IPR008969">
    <property type="entry name" value="CarboxyPept-like_regulatory"/>
</dbReference>
<dbReference type="SUPFAM" id="SSF49464">
    <property type="entry name" value="Carboxypeptidase regulatory domain-like"/>
    <property type="match status" value="1"/>
</dbReference>
<keyword evidence="8" id="KW-0732">Signal</keyword>
<evidence type="ECO:0000256" key="5">
    <source>
        <dbReference type="ARBA" id="ARBA00023136"/>
    </source>
</evidence>
<evidence type="ECO:0000256" key="6">
    <source>
        <dbReference type="ARBA" id="ARBA00023237"/>
    </source>
</evidence>